<dbReference type="GO" id="GO:0044209">
    <property type="term" value="P:AMP salvage"/>
    <property type="evidence" value="ECO:0007669"/>
    <property type="project" value="UniProtKB-UniRule"/>
</dbReference>
<comment type="catalytic activity">
    <reaction evidence="5 7">
        <text>AMP + ATP = 2 ADP</text>
        <dbReference type="Rhea" id="RHEA:12973"/>
        <dbReference type="ChEBI" id="CHEBI:30616"/>
        <dbReference type="ChEBI" id="CHEBI:456215"/>
        <dbReference type="ChEBI" id="CHEBI:456216"/>
        <dbReference type="EC" id="2.7.4.3"/>
    </reaction>
</comment>
<dbReference type="SUPFAM" id="SSF52540">
    <property type="entry name" value="P-loop containing nucleoside triphosphate hydrolases"/>
    <property type="match status" value="1"/>
</dbReference>
<dbReference type="PROSITE" id="PS00113">
    <property type="entry name" value="ADENYLATE_KINASE"/>
    <property type="match status" value="1"/>
</dbReference>
<feature type="binding site" evidence="5">
    <location>
        <position position="150"/>
    </location>
    <ligand>
        <name>Zn(2+)</name>
        <dbReference type="ChEBI" id="CHEBI:29105"/>
        <note>structural</note>
    </ligand>
</feature>
<dbReference type="Proteomes" id="UP000230775">
    <property type="component" value="Unassembled WGS sequence"/>
</dbReference>
<comment type="subcellular location">
    <subcellularLocation>
        <location evidence="5 7">Cytoplasm</location>
    </subcellularLocation>
</comment>
<feature type="binding site" evidence="5">
    <location>
        <position position="160"/>
    </location>
    <ligand>
        <name>AMP</name>
        <dbReference type="ChEBI" id="CHEBI:456215"/>
    </ligand>
</feature>
<evidence type="ECO:0000256" key="5">
    <source>
        <dbReference type="HAMAP-Rule" id="MF_00235"/>
    </source>
</evidence>
<protein>
    <recommendedName>
        <fullName evidence="5 7">Adenylate kinase</fullName>
        <shortName evidence="5">AK</shortName>
        <ecNumber evidence="5 7">2.7.4.3</ecNumber>
    </recommendedName>
    <alternativeName>
        <fullName evidence="5">ATP-AMP transphosphorylase</fullName>
    </alternativeName>
    <alternativeName>
        <fullName evidence="5">ATP:AMP phosphotransferase</fullName>
    </alternativeName>
    <alternativeName>
        <fullName evidence="5">Adenylate monophosphate kinase</fullName>
    </alternativeName>
</protein>
<comment type="subunit">
    <text evidence="5 7">Monomer.</text>
</comment>
<dbReference type="Gene3D" id="3.40.50.300">
    <property type="entry name" value="P-loop containing nucleotide triphosphate hydrolases"/>
    <property type="match status" value="1"/>
</dbReference>
<dbReference type="UniPathway" id="UPA00588">
    <property type="reaction ID" value="UER00649"/>
</dbReference>
<dbReference type="NCBIfam" id="TIGR01351">
    <property type="entry name" value="adk"/>
    <property type="match status" value="1"/>
</dbReference>
<keyword evidence="5 7" id="KW-0067">ATP-binding</keyword>
<dbReference type="GO" id="GO:0008270">
    <property type="term" value="F:zinc ion binding"/>
    <property type="evidence" value="ECO:0007669"/>
    <property type="project" value="UniProtKB-UniRule"/>
</dbReference>
<dbReference type="EMBL" id="PEZI01000058">
    <property type="protein sequence ID" value="PIS14404.1"/>
    <property type="molecule type" value="Genomic_DNA"/>
</dbReference>
<feature type="binding site" evidence="5">
    <location>
        <position position="171"/>
    </location>
    <ligand>
        <name>AMP</name>
        <dbReference type="ChEBI" id="CHEBI:456215"/>
    </ligand>
</feature>
<feature type="binding site" evidence="5">
    <location>
        <position position="130"/>
    </location>
    <ligand>
        <name>Zn(2+)</name>
        <dbReference type="ChEBI" id="CHEBI:29105"/>
        <note>structural</note>
    </ligand>
</feature>
<evidence type="ECO:0000313" key="9">
    <source>
        <dbReference type="EMBL" id="PIS14404.1"/>
    </source>
</evidence>
<feature type="binding site" evidence="5">
    <location>
        <position position="36"/>
    </location>
    <ligand>
        <name>AMP</name>
        <dbReference type="ChEBI" id="CHEBI:456215"/>
    </ligand>
</feature>
<keyword evidence="2 5" id="KW-0545">Nucleotide biosynthesis</keyword>
<keyword evidence="4 5" id="KW-0418">Kinase</keyword>
<feature type="binding site" evidence="5">
    <location>
        <position position="92"/>
    </location>
    <ligand>
        <name>AMP</name>
        <dbReference type="ChEBI" id="CHEBI:456215"/>
    </ligand>
</feature>
<feature type="binding site" evidence="5">
    <location>
        <position position="127"/>
    </location>
    <ligand>
        <name>ATP</name>
        <dbReference type="ChEBI" id="CHEBI:30616"/>
    </ligand>
</feature>
<evidence type="ECO:0000256" key="4">
    <source>
        <dbReference type="ARBA" id="ARBA00022777"/>
    </source>
</evidence>
<evidence type="ECO:0000256" key="6">
    <source>
        <dbReference type="RuleBase" id="RU003330"/>
    </source>
</evidence>
<dbReference type="PANTHER" id="PTHR23359">
    <property type="entry name" value="NUCLEOTIDE KINASE"/>
    <property type="match status" value="1"/>
</dbReference>
<feature type="domain" description="Adenylate kinase active site lid" evidence="8">
    <location>
        <begin position="127"/>
        <end position="162"/>
    </location>
</feature>
<dbReference type="HAMAP" id="MF_00235">
    <property type="entry name" value="Adenylate_kinase_Adk"/>
    <property type="match status" value="1"/>
</dbReference>
<feature type="region of interest" description="NMP" evidence="5">
    <location>
        <begin position="30"/>
        <end position="59"/>
    </location>
</feature>
<dbReference type="InterPro" id="IPR007862">
    <property type="entry name" value="Adenylate_kinase_lid-dom"/>
</dbReference>
<feature type="binding site" evidence="5">
    <location>
        <begin position="136"/>
        <end position="137"/>
    </location>
    <ligand>
        <name>ATP</name>
        <dbReference type="ChEBI" id="CHEBI:30616"/>
    </ligand>
</feature>
<comment type="pathway">
    <text evidence="5">Purine metabolism; AMP biosynthesis via salvage pathway; AMP from ADP: step 1/1.</text>
</comment>
<sequence length="221" mass="24877">MNILIIGPQGSGKGTQAEKLIEKFGLAHVEMGGLCRKVAAEDSELGHKVSETINSGKLVSDEIIIEMVNNYLAGIGRLDGILFDGFPRVVSQAQYFEKFLLAKDQKLDIVIYLSLPREEVFKRLSNRRTCEKCGKVFNVLTKLPKVEGVCDFCQGKLVVRNDETLEKINTRLDAFDQQTLPMVEYFKQKGIVEEVDGNRPIEVIFEDIVQRLEKRGLVKDA</sequence>
<feature type="binding site" evidence="5">
    <location>
        <begin position="85"/>
        <end position="88"/>
    </location>
    <ligand>
        <name>AMP</name>
        <dbReference type="ChEBI" id="CHEBI:456215"/>
    </ligand>
</feature>
<evidence type="ECO:0000256" key="1">
    <source>
        <dbReference type="ARBA" id="ARBA00022679"/>
    </source>
</evidence>
<feature type="binding site" evidence="5">
    <location>
        <position position="199"/>
    </location>
    <ligand>
        <name>ATP</name>
        <dbReference type="ChEBI" id="CHEBI:30616"/>
    </ligand>
</feature>
<dbReference type="GO" id="GO:0004017">
    <property type="term" value="F:AMP kinase activity"/>
    <property type="evidence" value="ECO:0007669"/>
    <property type="project" value="UniProtKB-UniRule"/>
</dbReference>
<dbReference type="GO" id="GO:0005737">
    <property type="term" value="C:cytoplasm"/>
    <property type="evidence" value="ECO:0007669"/>
    <property type="project" value="UniProtKB-SubCell"/>
</dbReference>
<reference evidence="10" key="1">
    <citation type="submission" date="2017-09" db="EMBL/GenBank/DDBJ databases">
        <title>Depth-based differentiation of microbial function through sediment-hosted aquifers and enrichment of novel symbionts in the deep terrestrial subsurface.</title>
        <authorList>
            <person name="Probst A.J."/>
            <person name="Ladd B."/>
            <person name="Jarett J.K."/>
            <person name="Geller-Mcgrath D.E."/>
            <person name="Sieber C.M.K."/>
            <person name="Emerson J.B."/>
            <person name="Anantharaman K."/>
            <person name="Thomas B.C."/>
            <person name="Malmstrom R."/>
            <person name="Stieglmeier M."/>
            <person name="Klingl A."/>
            <person name="Woyke T."/>
            <person name="Ryan C.M."/>
            <person name="Banfield J.F."/>
        </authorList>
    </citation>
    <scope>NUCLEOTIDE SEQUENCE [LARGE SCALE GENOMIC DNA]</scope>
</reference>
<gene>
    <name evidence="5" type="primary">adk</name>
    <name evidence="9" type="ORF">COT64_02830</name>
</gene>
<accession>A0A2H0WP36</accession>
<keyword evidence="5" id="KW-0963">Cytoplasm</keyword>
<dbReference type="EC" id="2.7.4.3" evidence="5 7"/>
<feature type="binding site" evidence="5">
    <location>
        <begin position="10"/>
        <end position="15"/>
    </location>
    <ligand>
        <name>ATP</name>
        <dbReference type="ChEBI" id="CHEBI:30616"/>
    </ligand>
</feature>
<comment type="caution">
    <text evidence="5">Lacks conserved residue(s) required for the propagation of feature annotation.</text>
</comment>
<dbReference type="GO" id="GO:0005524">
    <property type="term" value="F:ATP binding"/>
    <property type="evidence" value="ECO:0007669"/>
    <property type="project" value="UniProtKB-UniRule"/>
</dbReference>
<proteinExistence type="inferred from homology"/>
<dbReference type="InterPro" id="IPR027417">
    <property type="entry name" value="P-loop_NTPase"/>
</dbReference>
<name>A0A2H0WP36_9BACT</name>
<feature type="binding site" evidence="5">
    <location>
        <position position="133"/>
    </location>
    <ligand>
        <name>Zn(2+)</name>
        <dbReference type="ChEBI" id="CHEBI:29105"/>
        <note>structural</note>
    </ligand>
</feature>
<dbReference type="InterPro" id="IPR036193">
    <property type="entry name" value="ADK_active_lid_dom_sf"/>
</dbReference>
<dbReference type="Pfam" id="PF05191">
    <property type="entry name" value="ADK_lid"/>
    <property type="match status" value="1"/>
</dbReference>
<dbReference type="AlphaFoldDB" id="A0A2H0WP36"/>
<dbReference type="Pfam" id="PF00406">
    <property type="entry name" value="ADK"/>
    <property type="match status" value="1"/>
</dbReference>
<comment type="domain">
    <text evidence="5">Consists of three domains, a large central CORE domain and two small peripheral domains, NMPbind and LID, which undergo movements during catalysis. The LID domain closes over the site of phosphoryl transfer upon ATP binding. Assembling and dissambling the active center during each catalytic cycle provides an effective means to prevent ATP hydrolysis. Some bacteria have evolved a zinc-coordinating structure that stabilizes the LID domain.</text>
</comment>
<evidence type="ECO:0000256" key="3">
    <source>
        <dbReference type="ARBA" id="ARBA00022741"/>
    </source>
</evidence>
<dbReference type="CDD" id="cd01428">
    <property type="entry name" value="ADK"/>
    <property type="match status" value="1"/>
</dbReference>
<dbReference type="InterPro" id="IPR033690">
    <property type="entry name" value="Adenylat_kinase_CS"/>
</dbReference>
<dbReference type="SUPFAM" id="SSF57774">
    <property type="entry name" value="Microbial and mitochondrial ADK, insert 'zinc finger' domain"/>
    <property type="match status" value="1"/>
</dbReference>
<evidence type="ECO:0000256" key="2">
    <source>
        <dbReference type="ARBA" id="ARBA00022727"/>
    </source>
</evidence>
<feature type="region of interest" description="LID" evidence="5">
    <location>
        <begin position="126"/>
        <end position="163"/>
    </location>
</feature>
<keyword evidence="5" id="KW-0479">Metal-binding</keyword>
<dbReference type="InterPro" id="IPR006259">
    <property type="entry name" value="Adenyl_kin_sub"/>
</dbReference>
<keyword evidence="5" id="KW-0862">Zinc</keyword>
<comment type="function">
    <text evidence="5">Catalyzes the reversible transfer of the terminal phosphate group between ATP and AMP. Plays an important role in cellular energy homeostasis and in adenine nucleotide metabolism.</text>
</comment>
<feature type="binding site" evidence="5">
    <location>
        <position position="153"/>
    </location>
    <ligand>
        <name>Zn(2+)</name>
        <dbReference type="ChEBI" id="CHEBI:29105"/>
        <note>structural</note>
    </ligand>
</feature>
<feature type="binding site" evidence="5">
    <location>
        <begin position="57"/>
        <end position="59"/>
    </location>
    <ligand>
        <name>AMP</name>
        <dbReference type="ChEBI" id="CHEBI:456215"/>
    </ligand>
</feature>
<evidence type="ECO:0000259" key="8">
    <source>
        <dbReference type="Pfam" id="PF05191"/>
    </source>
</evidence>
<keyword evidence="1 5" id="KW-0808">Transferase</keyword>
<evidence type="ECO:0000256" key="7">
    <source>
        <dbReference type="RuleBase" id="RU003331"/>
    </source>
</evidence>
<evidence type="ECO:0000313" key="10">
    <source>
        <dbReference type="Proteomes" id="UP000230775"/>
    </source>
</evidence>
<comment type="similarity">
    <text evidence="5 6">Belongs to the adenylate kinase family.</text>
</comment>
<organism evidence="9 10">
    <name type="scientific">Candidatus Shapirobacteria bacterium CG09_land_8_20_14_0_10_39_12</name>
    <dbReference type="NCBI Taxonomy" id="1974885"/>
    <lineage>
        <taxon>Bacteria</taxon>
        <taxon>Candidatus Shapironibacteriota</taxon>
    </lineage>
</organism>
<dbReference type="PRINTS" id="PR00094">
    <property type="entry name" value="ADENYLTKNASE"/>
</dbReference>
<comment type="caution">
    <text evidence="9">The sequence shown here is derived from an EMBL/GenBank/DDBJ whole genome shotgun (WGS) entry which is preliminary data.</text>
</comment>
<keyword evidence="3 5" id="KW-0547">Nucleotide-binding</keyword>
<dbReference type="InterPro" id="IPR000850">
    <property type="entry name" value="Adenylat/UMP-CMP_kin"/>
</dbReference>